<protein>
    <submittedName>
        <fullName evidence="4">PhoH-like protein</fullName>
    </submittedName>
</protein>
<dbReference type="PANTHER" id="PTHR30473:SF2">
    <property type="entry name" value="PIN DOMAIN-CONTAINING PROTEIN"/>
    <property type="match status" value="1"/>
</dbReference>
<comment type="caution">
    <text evidence="4">The sequence shown here is derived from an EMBL/GenBank/DDBJ whole genome shotgun (WGS) entry which is preliminary data.</text>
</comment>
<dbReference type="GO" id="GO:0005829">
    <property type="term" value="C:cytosol"/>
    <property type="evidence" value="ECO:0007669"/>
    <property type="project" value="TreeGrafter"/>
</dbReference>
<keyword evidence="1" id="KW-0547">Nucleotide-binding</keyword>
<evidence type="ECO:0000259" key="3">
    <source>
        <dbReference type="Pfam" id="PF02562"/>
    </source>
</evidence>
<feature type="domain" description="PhoH-like protein" evidence="3">
    <location>
        <begin position="27"/>
        <end position="192"/>
    </location>
</feature>
<dbReference type="InterPro" id="IPR027417">
    <property type="entry name" value="P-loop_NTPase"/>
</dbReference>
<dbReference type="SUPFAM" id="SSF52540">
    <property type="entry name" value="P-loop containing nucleoside triphosphate hydrolases"/>
    <property type="match status" value="1"/>
</dbReference>
<dbReference type="EMBL" id="SLXT01000037">
    <property type="protein sequence ID" value="TCP60442.1"/>
    <property type="molecule type" value="Genomic_DNA"/>
</dbReference>
<sequence>MNYRPQRSIRWKWLEEKGINVQADPYQLAYMQSLWAVPQDVQAVFCEGKAGTGKTALAVLAGVYEVERGTYDRLIYVRNAIPVRDMGHLPGSVGDKEKPYMQPLNDALDLVQPGLFDKWTRPDVAKLAAITSAYTRGVTWKKAFIIVDEAQSFDLTELQTIYTRISDCCKIVTTGSLRQNDNYRMKKIGGLFPLEIYKEHFREKQVAIHELVNNYRGWFANHADDVQDTIERLRKEDRVC</sequence>
<gene>
    <name evidence="4" type="ORF">EDD73_1372</name>
</gene>
<name>A0A4R2RAW1_9FIRM</name>
<proteinExistence type="predicted"/>
<evidence type="ECO:0000313" key="5">
    <source>
        <dbReference type="Proteomes" id="UP000294813"/>
    </source>
</evidence>
<evidence type="ECO:0000256" key="2">
    <source>
        <dbReference type="ARBA" id="ARBA00022840"/>
    </source>
</evidence>
<evidence type="ECO:0000256" key="1">
    <source>
        <dbReference type="ARBA" id="ARBA00022741"/>
    </source>
</evidence>
<dbReference type="Gene3D" id="3.40.50.300">
    <property type="entry name" value="P-loop containing nucleotide triphosphate hydrolases"/>
    <property type="match status" value="1"/>
</dbReference>
<reference evidence="4 5" key="1">
    <citation type="submission" date="2019-03" db="EMBL/GenBank/DDBJ databases">
        <title>Genomic Encyclopedia of Type Strains, Phase IV (KMG-IV): sequencing the most valuable type-strain genomes for metagenomic binning, comparative biology and taxonomic classification.</title>
        <authorList>
            <person name="Goeker M."/>
        </authorList>
    </citation>
    <scope>NUCLEOTIDE SEQUENCE [LARGE SCALE GENOMIC DNA]</scope>
    <source>
        <strain evidence="4 5">DSM 11170</strain>
    </source>
</reference>
<keyword evidence="2" id="KW-0067">ATP-binding</keyword>
<dbReference type="PANTHER" id="PTHR30473">
    <property type="entry name" value="PROTEIN PHOH"/>
    <property type="match status" value="1"/>
</dbReference>
<dbReference type="Pfam" id="PF02562">
    <property type="entry name" value="PhoH"/>
    <property type="match status" value="1"/>
</dbReference>
<dbReference type="RefSeq" id="WP_165876525.1">
    <property type="nucleotide sequence ID" value="NZ_JAOQNU010000037.1"/>
</dbReference>
<dbReference type="Proteomes" id="UP000294813">
    <property type="component" value="Unassembled WGS sequence"/>
</dbReference>
<accession>A0A4R2RAW1</accession>
<evidence type="ECO:0000313" key="4">
    <source>
        <dbReference type="EMBL" id="TCP60442.1"/>
    </source>
</evidence>
<dbReference type="AlphaFoldDB" id="A0A4R2RAW1"/>
<keyword evidence="5" id="KW-1185">Reference proteome</keyword>
<dbReference type="GO" id="GO:0005524">
    <property type="term" value="F:ATP binding"/>
    <property type="evidence" value="ECO:0007669"/>
    <property type="project" value="UniProtKB-KW"/>
</dbReference>
<dbReference type="InterPro" id="IPR003714">
    <property type="entry name" value="PhoH"/>
</dbReference>
<organism evidence="4 5">
    <name type="scientific">Heliophilum fasciatum</name>
    <dbReference type="NCBI Taxonomy" id="35700"/>
    <lineage>
        <taxon>Bacteria</taxon>
        <taxon>Bacillati</taxon>
        <taxon>Bacillota</taxon>
        <taxon>Clostridia</taxon>
        <taxon>Eubacteriales</taxon>
        <taxon>Heliobacteriaceae</taxon>
        <taxon>Heliophilum</taxon>
    </lineage>
</organism>
<dbReference type="InterPro" id="IPR051451">
    <property type="entry name" value="PhoH2-like"/>
</dbReference>